<evidence type="ECO:0000256" key="6">
    <source>
        <dbReference type="SAM" id="MobiDB-lite"/>
    </source>
</evidence>
<evidence type="ECO:0000313" key="9">
    <source>
        <dbReference type="EMBL" id="BAU47157.1"/>
    </source>
</evidence>
<feature type="domain" description="Large ribosomal subunit protein bL25 L25" evidence="7">
    <location>
        <begin position="8"/>
        <end position="94"/>
    </location>
</feature>
<evidence type="ECO:0000256" key="3">
    <source>
        <dbReference type="ARBA" id="ARBA00022980"/>
    </source>
</evidence>
<dbReference type="GO" id="GO:0008097">
    <property type="term" value="F:5S rRNA binding"/>
    <property type="evidence" value="ECO:0007669"/>
    <property type="project" value="InterPro"/>
</dbReference>
<evidence type="ECO:0000256" key="2">
    <source>
        <dbReference type="ARBA" id="ARBA00022884"/>
    </source>
</evidence>
<reference evidence="9 10" key="1">
    <citation type="submission" date="2015-08" db="EMBL/GenBank/DDBJ databases">
        <title>Complete genome sequence of Sulfurifustis variabilis.</title>
        <authorList>
            <person name="Miura A."/>
            <person name="Kojima H."/>
            <person name="Fukui M."/>
        </authorList>
    </citation>
    <scope>NUCLEOTIDE SEQUENCE [LARGE SCALE GENOMIC DNA]</scope>
    <source>
        <strain evidence="10">skN76</strain>
    </source>
</reference>
<dbReference type="SUPFAM" id="SSF50715">
    <property type="entry name" value="Ribosomal protein L25-like"/>
    <property type="match status" value="1"/>
</dbReference>
<dbReference type="NCBIfam" id="NF004612">
    <property type="entry name" value="PRK05943.1"/>
    <property type="match status" value="1"/>
</dbReference>
<dbReference type="InterPro" id="IPR029751">
    <property type="entry name" value="Ribosomal_L25_dom"/>
</dbReference>
<comment type="function">
    <text evidence="5">This is one of the proteins that binds to the 5S RNA in the ribosome where it forms part of the central protuberance.</text>
</comment>
<evidence type="ECO:0000256" key="1">
    <source>
        <dbReference type="ARBA" id="ARBA00022730"/>
    </source>
</evidence>
<dbReference type="InterPro" id="IPR020056">
    <property type="entry name" value="Rbsml_bL25/Gln-tRNA_synth_N"/>
</dbReference>
<dbReference type="Gene3D" id="2.40.240.10">
    <property type="entry name" value="Ribosomal Protein L25, Chain P"/>
    <property type="match status" value="1"/>
</dbReference>
<dbReference type="HAMAP" id="MF_01334">
    <property type="entry name" value="Ribosomal_bL25_CTC"/>
    <property type="match status" value="1"/>
</dbReference>
<organism evidence="9 10">
    <name type="scientific">Sulfurifustis variabilis</name>
    <dbReference type="NCBI Taxonomy" id="1675686"/>
    <lineage>
        <taxon>Bacteria</taxon>
        <taxon>Pseudomonadati</taxon>
        <taxon>Pseudomonadota</taxon>
        <taxon>Gammaproteobacteria</taxon>
        <taxon>Acidiferrobacterales</taxon>
        <taxon>Acidiferrobacteraceae</taxon>
        <taxon>Sulfurifustis</taxon>
    </lineage>
</organism>
<dbReference type="InterPro" id="IPR011035">
    <property type="entry name" value="Ribosomal_bL25/Gln-tRNA_synth"/>
</dbReference>
<keyword evidence="2 5" id="KW-0694">RNA-binding</keyword>
<evidence type="ECO:0000313" key="10">
    <source>
        <dbReference type="Proteomes" id="UP000218899"/>
    </source>
</evidence>
<dbReference type="EMBL" id="AP014936">
    <property type="protein sequence ID" value="BAU47157.1"/>
    <property type="molecule type" value="Genomic_DNA"/>
</dbReference>
<dbReference type="OrthoDB" id="9806411at2"/>
<dbReference type="GO" id="GO:0006412">
    <property type="term" value="P:translation"/>
    <property type="evidence" value="ECO:0007669"/>
    <property type="project" value="UniProtKB-UniRule"/>
</dbReference>
<dbReference type="InterPro" id="IPR020930">
    <property type="entry name" value="Ribosomal_uL5_bac-type"/>
</dbReference>
<keyword evidence="4 5" id="KW-0687">Ribonucleoprotein</keyword>
<dbReference type="PANTHER" id="PTHR33284:SF1">
    <property type="entry name" value="RIBOSOMAL PROTEIN L25_GLN-TRNA SYNTHETASE, ANTI-CODON-BINDING DOMAIN-CONTAINING PROTEIN"/>
    <property type="match status" value="1"/>
</dbReference>
<feature type="region of interest" description="Disordered" evidence="6">
    <location>
        <begin position="196"/>
        <end position="236"/>
    </location>
</feature>
<comment type="similarity">
    <text evidence="5">Belongs to the bacterial ribosomal protein bL25 family. CTC subfamily.</text>
</comment>
<evidence type="ECO:0000256" key="5">
    <source>
        <dbReference type="HAMAP-Rule" id="MF_01334"/>
    </source>
</evidence>
<keyword evidence="1 5" id="KW-0699">rRNA-binding</keyword>
<dbReference type="RefSeq" id="WP_096458509.1">
    <property type="nucleotide sequence ID" value="NZ_AP014936.1"/>
</dbReference>
<dbReference type="InterPro" id="IPR037121">
    <property type="entry name" value="Ribosomal_bL25_C"/>
</dbReference>
<feature type="region of interest" description="Disordered" evidence="6">
    <location>
        <begin position="1"/>
        <end position="22"/>
    </location>
</feature>
<dbReference type="InterPro" id="IPR020057">
    <property type="entry name" value="Ribosomal_bL25_b-dom"/>
</dbReference>
<sequence>MATKFEVNAEPRSGKGTGASRRLRRGGKVPGIVYGAGKEPVMVAFEHDAMYHNLRAEAFHTSILSLKLDGATDQAILRDYQMHPFKPQVLHVDLQRISATEKIHMSVPLHFVGQDVAPGVKQQGGIVSHLMTEVDVTCLPHQLPEFLEVDMSNINLNESVHLSDLKLPEGVQITSLAHGGDDLAVAAITAVREEVEEAPAAAAAPEAAAAPAAGAAPAAAPAAAEAKKPEGKKEGK</sequence>
<evidence type="ECO:0000259" key="8">
    <source>
        <dbReference type="Pfam" id="PF14693"/>
    </source>
</evidence>
<dbReference type="CDD" id="cd00495">
    <property type="entry name" value="Ribosomal_L25_TL5_CTC"/>
    <property type="match status" value="1"/>
</dbReference>
<dbReference type="Pfam" id="PF14693">
    <property type="entry name" value="Ribosomal_TL5_C"/>
    <property type="match status" value="1"/>
</dbReference>
<dbReference type="Proteomes" id="UP000218899">
    <property type="component" value="Chromosome"/>
</dbReference>
<accession>A0A1B4VD04</accession>
<evidence type="ECO:0000259" key="7">
    <source>
        <dbReference type="Pfam" id="PF01386"/>
    </source>
</evidence>
<dbReference type="KEGG" id="sva:SVA_0577"/>
<proteinExistence type="inferred from homology"/>
<dbReference type="NCBIfam" id="NF004130">
    <property type="entry name" value="PRK05618.1-5"/>
    <property type="match status" value="1"/>
</dbReference>
<keyword evidence="3 5" id="KW-0689">Ribosomal protein</keyword>
<dbReference type="InterPro" id="IPR020055">
    <property type="entry name" value="Ribosomal_bL25_short"/>
</dbReference>
<gene>
    <name evidence="5" type="primary">rplY</name>
    <name evidence="5" type="synonym">ctc</name>
    <name evidence="9" type="ORF">SVA_0577</name>
</gene>
<dbReference type="PANTHER" id="PTHR33284">
    <property type="entry name" value="RIBOSOMAL PROTEIN L25/GLN-TRNA SYNTHETASE, ANTI-CODON-BINDING DOMAIN-CONTAINING PROTEIN"/>
    <property type="match status" value="1"/>
</dbReference>
<dbReference type="InterPro" id="IPR001021">
    <property type="entry name" value="Ribosomal_bL25_long"/>
</dbReference>
<dbReference type="NCBIfam" id="NF004128">
    <property type="entry name" value="PRK05618.1-2"/>
    <property type="match status" value="1"/>
</dbReference>
<dbReference type="NCBIfam" id="TIGR00731">
    <property type="entry name" value="bL25_bact_ctc"/>
    <property type="match status" value="1"/>
</dbReference>
<comment type="subunit">
    <text evidence="5">Part of the 50S ribosomal subunit; part of the 5S rRNA/L5/L18/L25 subcomplex. Contacts the 5S rRNA. Binds to the 5S rRNA independently of L5 and L18.</text>
</comment>
<keyword evidence="10" id="KW-1185">Reference proteome</keyword>
<dbReference type="GO" id="GO:0003735">
    <property type="term" value="F:structural constituent of ribosome"/>
    <property type="evidence" value="ECO:0007669"/>
    <property type="project" value="InterPro"/>
</dbReference>
<dbReference type="AlphaFoldDB" id="A0A1B4VD04"/>
<feature type="compositionally biased region" description="Basic and acidic residues" evidence="6">
    <location>
        <begin position="225"/>
        <end position="236"/>
    </location>
</feature>
<name>A0A1B4VD04_9GAMM</name>
<dbReference type="GO" id="GO:0022625">
    <property type="term" value="C:cytosolic large ribosomal subunit"/>
    <property type="evidence" value="ECO:0007669"/>
    <property type="project" value="TreeGrafter"/>
</dbReference>
<evidence type="ECO:0000256" key="4">
    <source>
        <dbReference type="ARBA" id="ARBA00023274"/>
    </source>
</evidence>
<dbReference type="HAMAP" id="MF_01336">
    <property type="entry name" value="Ribosomal_bL25"/>
    <property type="match status" value="1"/>
</dbReference>
<dbReference type="Pfam" id="PF01386">
    <property type="entry name" value="Ribosomal_L25p"/>
    <property type="match status" value="1"/>
</dbReference>
<protein>
    <recommendedName>
        <fullName evidence="5">Large ribosomal subunit protein bL25</fullName>
    </recommendedName>
    <alternativeName>
        <fullName evidence="5">General stress protein CTC</fullName>
    </alternativeName>
</protein>
<dbReference type="Gene3D" id="2.170.120.20">
    <property type="entry name" value="Ribosomal protein L25, beta domain"/>
    <property type="match status" value="1"/>
</dbReference>
<feature type="compositionally biased region" description="Low complexity" evidence="6">
    <location>
        <begin position="198"/>
        <end position="224"/>
    </location>
</feature>
<feature type="domain" description="Large ribosomal subunit protein bL25 beta" evidence="8">
    <location>
        <begin position="102"/>
        <end position="191"/>
    </location>
</feature>